<name>A0A542YJM1_9MICO</name>
<keyword evidence="3" id="KW-1185">Reference proteome</keyword>
<dbReference type="RefSeq" id="WP_036296859.1">
    <property type="nucleotide sequence ID" value="NZ_VFOM01000001.1"/>
</dbReference>
<dbReference type="OrthoDB" id="4926999at2"/>
<dbReference type="AlphaFoldDB" id="A0A542YJM1"/>
<evidence type="ECO:0000256" key="1">
    <source>
        <dbReference type="SAM" id="Phobius"/>
    </source>
</evidence>
<keyword evidence="1" id="KW-0472">Membrane</keyword>
<accession>A0A542YJM1</accession>
<feature type="transmembrane region" description="Helical" evidence="1">
    <location>
        <begin position="194"/>
        <end position="212"/>
    </location>
</feature>
<feature type="transmembrane region" description="Helical" evidence="1">
    <location>
        <begin position="78"/>
        <end position="99"/>
    </location>
</feature>
<feature type="transmembrane region" description="Helical" evidence="1">
    <location>
        <begin position="169"/>
        <end position="187"/>
    </location>
</feature>
<dbReference type="Proteomes" id="UP000317998">
    <property type="component" value="Unassembled WGS sequence"/>
</dbReference>
<keyword evidence="1" id="KW-0812">Transmembrane</keyword>
<dbReference type="PANTHER" id="PTHR43471">
    <property type="entry name" value="ABC TRANSPORTER PERMEASE"/>
    <property type="match status" value="1"/>
</dbReference>
<reference evidence="2 3" key="1">
    <citation type="submission" date="2019-06" db="EMBL/GenBank/DDBJ databases">
        <title>Sequencing the genomes of 1000 actinobacteria strains.</title>
        <authorList>
            <person name="Klenk H.-P."/>
        </authorList>
    </citation>
    <scope>NUCLEOTIDE SEQUENCE [LARGE SCALE GENOMIC DNA]</scope>
    <source>
        <strain evidence="2 3">DSM 26477</strain>
    </source>
</reference>
<protein>
    <submittedName>
        <fullName evidence="2">ABC-2 type transport system permease protein</fullName>
    </submittedName>
</protein>
<feature type="transmembrane region" description="Helical" evidence="1">
    <location>
        <begin position="20"/>
        <end position="41"/>
    </location>
</feature>
<evidence type="ECO:0000313" key="2">
    <source>
        <dbReference type="EMBL" id="TQL48280.1"/>
    </source>
</evidence>
<organism evidence="2 3">
    <name type="scientific">Homoserinimonas aerilata</name>
    <dbReference type="NCBI Taxonomy" id="1162970"/>
    <lineage>
        <taxon>Bacteria</taxon>
        <taxon>Bacillati</taxon>
        <taxon>Actinomycetota</taxon>
        <taxon>Actinomycetes</taxon>
        <taxon>Micrococcales</taxon>
        <taxon>Microbacteriaceae</taxon>
        <taxon>Homoserinimonas</taxon>
    </lineage>
</organism>
<evidence type="ECO:0000313" key="3">
    <source>
        <dbReference type="Proteomes" id="UP000317998"/>
    </source>
</evidence>
<gene>
    <name evidence="2" type="ORF">FB562_1369</name>
</gene>
<feature type="transmembrane region" description="Helical" evidence="1">
    <location>
        <begin position="120"/>
        <end position="149"/>
    </location>
</feature>
<dbReference type="Pfam" id="PF12679">
    <property type="entry name" value="ABC2_membrane_2"/>
    <property type="match status" value="1"/>
</dbReference>
<keyword evidence="1" id="KW-1133">Transmembrane helix</keyword>
<feature type="transmembrane region" description="Helical" evidence="1">
    <location>
        <begin position="267"/>
        <end position="288"/>
    </location>
</feature>
<dbReference type="EMBL" id="VFOM01000001">
    <property type="protein sequence ID" value="TQL48280.1"/>
    <property type="molecule type" value="Genomic_DNA"/>
</dbReference>
<comment type="caution">
    <text evidence="2">The sequence shown here is derived from an EMBL/GenBank/DDBJ whole genome shotgun (WGS) entry which is preliminary data.</text>
</comment>
<sequence>MNGFWTSARHEVLSITRARIALLLLMVFVGMVSVSAIIGWITTRTVTSVYEGILAAGLTAAPNPFTDVAPLYYARNSAIYVVLIGCLMAIVLGAQATLRDRKQGTSILVLTRPLAIQARLLGQLAGIGLVLATVSLVSTLISWVSIAIITGTPLGGDLTARLVGFAGTSWLLLMVFAIIGMISGLFARRESTAFLVPFVVWSGITFVLPQLGSAARPVALLNPVPAVPVAGDSFSVLSALTGPLAITEQFKTTASVLLQNDLVVGSAGAGVLVLAIFLLAGLIAITVIPRRKIRSALHD</sequence>
<proteinExistence type="predicted"/>